<dbReference type="PROSITE" id="PS51318">
    <property type="entry name" value="TAT"/>
    <property type="match status" value="1"/>
</dbReference>
<dbReference type="AlphaFoldDB" id="A0A7G9RNZ9"/>
<dbReference type="PIRSF" id="PIRSF017082">
    <property type="entry name" value="YflP"/>
    <property type="match status" value="1"/>
</dbReference>
<dbReference type="InterPro" id="IPR005064">
    <property type="entry name" value="BUG"/>
</dbReference>
<keyword evidence="3" id="KW-1185">Reference proteome</keyword>
<gene>
    <name evidence="2" type="ORF">H9K76_23250</name>
</gene>
<evidence type="ECO:0000256" key="1">
    <source>
        <dbReference type="ARBA" id="ARBA00006987"/>
    </source>
</evidence>
<dbReference type="EMBL" id="CP060714">
    <property type="protein sequence ID" value="QNN57324.1"/>
    <property type="molecule type" value="Genomic_DNA"/>
</dbReference>
<dbReference type="PANTHER" id="PTHR42928:SF5">
    <property type="entry name" value="BLR1237 PROTEIN"/>
    <property type="match status" value="1"/>
</dbReference>
<dbReference type="PANTHER" id="PTHR42928">
    <property type="entry name" value="TRICARBOXYLATE-BINDING PROTEIN"/>
    <property type="match status" value="1"/>
</dbReference>
<dbReference type="RefSeq" id="WP_187597589.1">
    <property type="nucleotide sequence ID" value="NZ_CP060714.1"/>
</dbReference>
<sequence length="326" mass="34402">MPDRRRFLATSTALALPSLIPSLARAEKPWPQGRTIRVVIPYVAGGVSDSVGRRLIQQVADVLGASIIVDNKGGAGGTVGMAEVARSKADGYTLALSAISPVTLMPHLMKLPYKSDDVIAVAPMMYSPIYLMATTAFKGKTLEDMIAQAKAKPGSVRWATSGIGSVGHIMLEQVQARTGAEFIHVPYKGIAQTVTDAASAQFEVMTGNPFGTINSLIDQGKLRLLAVTGPKRAPNQPEVPTLAEKGLAEANLTSMFGFLAPAGTPADIVAKLNAVLAKEIATPAIQEAMHHTDNIPMQQSAADFEALLQKESRNNAAIVQKAGIKL</sequence>
<dbReference type="Pfam" id="PF03401">
    <property type="entry name" value="TctC"/>
    <property type="match status" value="1"/>
</dbReference>
<dbReference type="Gene3D" id="3.40.190.10">
    <property type="entry name" value="Periplasmic binding protein-like II"/>
    <property type="match status" value="1"/>
</dbReference>
<name>A0A7G9RNZ9_9BURK</name>
<accession>A0A7G9RNZ9</accession>
<dbReference type="KEGG" id="drg:H9K76_23250"/>
<protein>
    <submittedName>
        <fullName evidence="2">Tripartite tricarboxylate transporter substrate binding protein</fullName>
    </submittedName>
</protein>
<dbReference type="SUPFAM" id="SSF53850">
    <property type="entry name" value="Periplasmic binding protein-like II"/>
    <property type="match status" value="1"/>
</dbReference>
<dbReference type="CDD" id="cd07012">
    <property type="entry name" value="PBP2_Bug_TTT"/>
    <property type="match status" value="1"/>
</dbReference>
<dbReference type="InterPro" id="IPR042100">
    <property type="entry name" value="Bug_dom1"/>
</dbReference>
<evidence type="ECO:0000313" key="3">
    <source>
        <dbReference type="Proteomes" id="UP000515811"/>
    </source>
</evidence>
<proteinExistence type="inferred from homology"/>
<organism evidence="2 3">
    <name type="scientific">Diaphorobacter ruginosibacter</name>
    <dbReference type="NCBI Taxonomy" id="1715720"/>
    <lineage>
        <taxon>Bacteria</taxon>
        <taxon>Pseudomonadati</taxon>
        <taxon>Pseudomonadota</taxon>
        <taxon>Betaproteobacteria</taxon>
        <taxon>Burkholderiales</taxon>
        <taxon>Comamonadaceae</taxon>
        <taxon>Diaphorobacter</taxon>
    </lineage>
</organism>
<comment type="similarity">
    <text evidence="1">Belongs to the UPF0065 (bug) family.</text>
</comment>
<dbReference type="Proteomes" id="UP000515811">
    <property type="component" value="Chromosome"/>
</dbReference>
<dbReference type="Gene3D" id="3.40.190.150">
    <property type="entry name" value="Bordetella uptake gene, domain 1"/>
    <property type="match status" value="1"/>
</dbReference>
<reference evidence="2 3" key="1">
    <citation type="submission" date="2020-08" db="EMBL/GenBank/DDBJ databases">
        <title>Genome sequence of Diaphorobacter ruginosibacter DSM 27467T.</title>
        <authorList>
            <person name="Hyun D.-W."/>
            <person name="Bae J.-W."/>
        </authorList>
    </citation>
    <scope>NUCLEOTIDE SEQUENCE [LARGE SCALE GENOMIC DNA]</scope>
    <source>
        <strain evidence="2 3">DSM 27467</strain>
    </source>
</reference>
<dbReference type="InterPro" id="IPR006311">
    <property type="entry name" value="TAT_signal"/>
</dbReference>
<evidence type="ECO:0000313" key="2">
    <source>
        <dbReference type="EMBL" id="QNN57324.1"/>
    </source>
</evidence>